<dbReference type="InterPro" id="IPR025588">
    <property type="entry name" value="YcxB-like_C"/>
</dbReference>
<dbReference type="OrthoDB" id="1352552at2"/>
<dbReference type="Proteomes" id="UP000030185">
    <property type="component" value="Unassembled WGS sequence"/>
</dbReference>
<evidence type="ECO:0000313" key="3">
    <source>
        <dbReference type="EMBL" id="GAL84569.1"/>
    </source>
</evidence>
<keyword evidence="1" id="KW-0812">Transmembrane</keyword>
<dbReference type="eggNOG" id="ENOG502ZAHP">
    <property type="taxonomic scope" value="Bacteria"/>
</dbReference>
<comment type="caution">
    <text evidence="3">The sequence shown here is derived from an EMBL/GenBank/DDBJ whole genome shotgun (WGS) entry which is preliminary data.</text>
</comment>
<dbReference type="Pfam" id="PF14317">
    <property type="entry name" value="YcxB"/>
    <property type="match status" value="1"/>
</dbReference>
<accession>A0A098LDP5</accession>
<evidence type="ECO:0000256" key="1">
    <source>
        <dbReference type="SAM" id="Phobius"/>
    </source>
</evidence>
<organism evidence="3 4">
    <name type="scientific">Sporocytophaga myxococcoides</name>
    <dbReference type="NCBI Taxonomy" id="153721"/>
    <lineage>
        <taxon>Bacteria</taxon>
        <taxon>Pseudomonadati</taxon>
        <taxon>Bacteroidota</taxon>
        <taxon>Cytophagia</taxon>
        <taxon>Cytophagales</taxon>
        <taxon>Cytophagaceae</taxon>
        <taxon>Sporocytophaga</taxon>
    </lineage>
</organism>
<feature type="transmembrane region" description="Helical" evidence="1">
    <location>
        <begin position="50"/>
        <end position="68"/>
    </location>
</feature>
<proteinExistence type="predicted"/>
<keyword evidence="1" id="KW-0472">Membrane</keyword>
<name>A0A098LDP5_9BACT</name>
<feature type="transmembrane region" description="Helical" evidence="1">
    <location>
        <begin position="27"/>
        <end position="44"/>
    </location>
</feature>
<protein>
    <recommendedName>
        <fullName evidence="2">YcxB-like C-terminal domain-containing protein</fullName>
    </recommendedName>
</protein>
<evidence type="ECO:0000259" key="2">
    <source>
        <dbReference type="Pfam" id="PF14317"/>
    </source>
</evidence>
<gene>
    <name evidence="3" type="ORF">MYP_1797</name>
</gene>
<keyword evidence="4" id="KW-1185">Reference proteome</keyword>
<feature type="domain" description="YcxB-like C-terminal" evidence="2">
    <location>
        <begin position="107"/>
        <end position="151"/>
    </location>
</feature>
<evidence type="ECO:0000313" key="4">
    <source>
        <dbReference type="Proteomes" id="UP000030185"/>
    </source>
</evidence>
<dbReference type="EMBL" id="BBLT01000003">
    <property type="protein sequence ID" value="GAL84569.1"/>
    <property type="molecule type" value="Genomic_DNA"/>
</dbReference>
<dbReference type="AlphaFoldDB" id="A0A098LDP5"/>
<dbReference type="RefSeq" id="WP_045461681.1">
    <property type="nucleotide sequence ID" value="NZ_BBLT01000003.1"/>
</dbReference>
<reference evidence="3 4" key="1">
    <citation type="submission" date="2014-09" db="EMBL/GenBank/DDBJ databases">
        <title>Sporocytophaga myxococcoides PG-01 genome sequencing.</title>
        <authorList>
            <person name="Liu L."/>
            <person name="Gao P.J."/>
            <person name="Chen G.J."/>
            <person name="Wang L.S."/>
        </authorList>
    </citation>
    <scope>NUCLEOTIDE SEQUENCE [LARGE SCALE GENOMIC DNA]</scope>
    <source>
        <strain evidence="3 4">PG-01</strain>
    </source>
</reference>
<keyword evidence="1" id="KW-1133">Transmembrane helix</keyword>
<sequence>MIIKTKKYQLPKNTYVKIALTNLVKKQWWYIFGPILFGCIAFFLPDYKWWFIVTAIIAVVGYILFWAIQFTGVTQLPQNQIMFDKLTYEIDSRQVLIKLNPKQGSPIQWNMVVAAEKSKDAYLLIINKAQIIHLPFKIFNSDNDIRFMDSILKRKEYIK</sequence>
<dbReference type="STRING" id="153721.MYP_1797"/>